<dbReference type="InterPro" id="IPR038558">
    <property type="entry name" value="SAS-6_N_sf"/>
</dbReference>
<evidence type="ECO:0000256" key="7">
    <source>
        <dbReference type="SAM" id="MobiDB-lite"/>
    </source>
</evidence>
<evidence type="ECO:0000256" key="6">
    <source>
        <dbReference type="SAM" id="Coils"/>
    </source>
</evidence>
<keyword evidence="10" id="KW-1185">Reference proteome</keyword>
<protein>
    <recommendedName>
        <fullName evidence="8">Spindle assembly abnormal protein 6 N-terminal domain-containing protein</fullName>
    </recommendedName>
</protein>
<evidence type="ECO:0000256" key="3">
    <source>
        <dbReference type="ARBA" id="ARBA00023054"/>
    </source>
</evidence>
<dbReference type="InterPro" id="IPR032396">
    <property type="entry name" value="SAS-6_N"/>
</dbReference>
<evidence type="ECO:0000256" key="1">
    <source>
        <dbReference type="ARBA" id="ARBA00004300"/>
    </source>
</evidence>
<dbReference type="Pfam" id="PF16531">
    <property type="entry name" value="SAS-6_N"/>
    <property type="match status" value="1"/>
</dbReference>
<dbReference type="Proteomes" id="UP000268093">
    <property type="component" value="Unassembled WGS sequence"/>
</dbReference>
<evidence type="ECO:0000256" key="4">
    <source>
        <dbReference type="ARBA" id="ARBA00023212"/>
    </source>
</evidence>
<evidence type="ECO:0000256" key="2">
    <source>
        <dbReference type="ARBA" id="ARBA00022490"/>
    </source>
</evidence>
<proteinExistence type="predicted"/>
<evidence type="ECO:0000256" key="5">
    <source>
        <dbReference type="ARBA" id="ARBA00023306"/>
    </source>
</evidence>
<feature type="domain" description="Spindle assembly abnormal protein 6 N-terminal" evidence="8">
    <location>
        <begin position="53"/>
        <end position="157"/>
    </location>
</feature>
<feature type="region of interest" description="Disordered" evidence="7">
    <location>
        <begin position="1"/>
        <end position="25"/>
    </location>
</feature>
<feature type="compositionally biased region" description="Pro residues" evidence="7">
    <location>
        <begin position="10"/>
        <end position="21"/>
    </location>
</feature>
<reference evidence="9 10" key="1">
    <citation type="journal article" date="2018" name="New Phytol.">
        <title>Phylogenomics of Endogonaceae and evolution of mycorrhizas within Mucoromycota.</title>
        <authorList>
            <person name="Chang Y."/>
            <person name="Desiro A."/>
            <person name="Na H."/>
            <person name="Sandor L."/>
            <person name="Lipzen A."/>
            <person name="Clum A."/>
            <person name="Barry K."/>
            <person name="Grigoriev I.V."/>
            <person name="Martin F.M."/>
            <person name="Stajich J.E."/>
            <person name="Smith M.E."/>
            <person name="Bonito G."/>
            <person name="Spatafora J.W."/>
        </authorList>
    </citation>
    <scope>NUCLEOTIDE SEQUENCE [LARGE SCALE GENOMIC DNA]</scope>
    <source>
        <strain evidence="9 10">GMNB39</strain>
    </source>
</reference>
<keyword evidence="5" id="KW-0131">Cell cycle</keyword>
<feature type="region of interest" description="Disordered" evidence="7">
    <location>
        <begin position="377"/>
        <end position="407"/>
    </location>
</feature>
<feature type="non-terminal residue" evidence="9">
    <location>
        <position position="407"/>
    </location>
</feature>
<gene>
    <name evidence="9" type="ORF">BC936DRAFT_137819</name>
</gene>
<evidence type="ECO:0000313" key="9">
    <source>
        <dbReference type="EMBL" id="RUP50757.1"/>
    </source>
</evidence>
<dbReference type="AlphaFoldDB" id="A0A433DIV9"/>
<name>A0A433DIV9_9FUNG</name>
<dbReference type="OrthoDB" id="49058at2759"/>
<keyword evidence="4" id="KW-0206">Cytoskeleton</keyword>
<evidence type="ECO:0000313" key="10">
    <source>
        <dbReference type="Proteomes" id="UP000268093"/>
    </source>
</evidence>
<feature type="coiled-coil region" evidence="6">
    <location>
        <begin position="198"/>
        <end position="331"/>
    </location>
</feature>
<dbReference type="CDD" id="cd10142">
    <property type="entry name" value="HD_SAS6_N"/>
    <property type="match status" value="1"/>
</dbReference>
<dbReference type="PANTHER" id="PTHR44281:SF2">
    <property type="entry name" value="SPINDLE ASSEMBLY ABNORMAL PROTEIN 6 HOMOLOG"/>
    <property type="match status" value="1"/>
</dbReference>
<evidence type="ECO:0000259" key="8">
    <source>
        <dbReference type="Pfam" id="PF16531"/>
    </source>
</evidence>
<accession>A0A433DIV9</accession>
<keyword evidence="2" id="KW-0963">Cytoplasm</keyword>
<dbReference type="Gene3D" id="2.170.210.20">
    <property type="entry name" value="Spindle assembly abnormal protein 6, N-terminal domain"/>
    <property type="match status" value="1"/>
</dbReference>
<sequence>MSSQKSRPAPWTPRGPGPPGSPMDTLLSKQIHIQYTHPSFPQPDNRLLATIQLTRSQNKKLIAIHITDDDDPLLLFQAEINENDFRALQTDQSLLVDFAQFPFNLIELLDECAKCQNDLSPKFLVQLSCDSASSRNATFKIMETNRFKYITYLSLTLLRASDAEVKRNLADLVNGYKSEIHTLRTQLDTTTTTLTTRLAEANSQNRSLASDLSRAQDELARLRRDLDHGSDARRDLEALEREARAAREDAAECRAAKRVAEREAEGWRTRAKEWERREREGDEWVAGEQKAKLEESLAMYKAQNTRLENSLRQTKEEINKGNEIIQRLQSDLSAARSKIKLKNVVTLQQERLLDERGVTIETQTRELAEVRDALARAEAEAERERRRAEEATRGREGDRAMMEENAR</sequence>
<organism evidence="9 10">
    <name type="scientific">Jimgerdemannia flammicorona</name>
    <dbReference type="NCBI Taxonomy" id="994334"/>
    <lineage>
        <taxon>Eukaryota</taxon>
        <taxon>Fungi</taxon>
        <taxon>Fungi incertae sedis</taxon>
        <taxon>Mucoromycota</taxon>
        <taxon>Mucoromycotina</taxon>
        <taxon>Endogonomycetes</taxon>
        <taxon>Endogonales</taxon>
        <taxon>Endogonaceae</taxon>
        <taxon>Jimgerdemannia</taxon>
    </lineage>
</organism>
<comment type="subcellular location">
    <subcellularLocation>
        <location evidence="1">Cytoplasm</location>
        <location evidence="1">Cytoskeleton</location>
        <location evidence="1">Microtubule organizing center</location>
        <location evidence="1">Centrosome</location>
    </subcellularLocation>
</comment>
<comment type="caution">
    <text evidence="9">The sequence shown here is derived from an EMBL/GenBank/DDBJ whole genome shotgun (WGS) entry which is preliminary data.</text>
</comment>
<keyword evidence="3 6" id="KW-0175">Coiled coil</keyword>
<dbReference type="EMBL" id="RBNI01001200">
    <property type="protein sequence ID" value="RUP50757.1"/>
    <property type="molecule type" value="Genomic_DNA"/>
</dbReference>
<dbReference type="PANTHER" id="PTHR44281">
    <property type="entry name" value="SPINDLE ASSEMBLY ABNORMAL PROTEIN 6 HOMOLOG"/>
    <property type="match status" value="1"/>
</dbReference>